<evidence type="ECO:0000313" key="1">
    <source>
        <dbReference type="EnsemblPlants" id="AVESA.00010b.r2.4AG0621110.1.CDS"/>
    </source>
</evidence>
<proteinExistence type="predicted"/>
<reference evidence="1" key="1">
    <citation type="submission" date="2021-05" db="EMBL/GenBank/DDBJ databases">
        <authorList>
            <person name="Scholz U."/>
            <person name="Mascher M."/>
            <person name="Fiebig A."/>
        </authorList>
    </citation>
    <scope>NUCLEOTIDE SEQUENCE [LARGE SCALE GENOMIC DNA]</scope>
</reference>
<reference evidence="1" key="2">
    <citation type="submission" date="2025-09" db="UniProtKB">
        <authorList>
            <consortium name="EnsemblPlants"/>
        </authorList>
    </citation>
    <scope>IDENTIFICATION</scope>
</reference>
<sequence>MLHDVRLLALLILFVASSSQGVDGIMRCCGYGSSQLKYAGAMATFDVYGLPNLEKGKAIGANIWVGDYINSRMKVQAGWEVYPDTYGDSKTHFYVYWNDGKDGCANSKCDGFVPVNFAPITPGDVLETSNGPNNITLKIYKNKEDGDWWLYFGHDINKLSAVGYWPKSLVTNMQDRSSYVAWGGCAISDNGAISPPMGNGQWPRSDSAASFRNVQLVDTSGGGYDPLGDNLHAFERQTCYQTGVFRFGVQGNMFYYGGPGGCTS</sequence>
<accession>A0ACD5WEN3</accession>
<organism evidence="1 2">
    <name type="scientific">Avena sativa</name>
    <name type="common">Oat</name>
    <dbReference type="NCBI Taxonomy" id="4498"/>
    <lineage>
        <taxon>Eukaryota</taxon>
        <taxon>Viridiplantae</taxon>
        <taxon>Streptophyta</taxon>
        <taxon>Embryophyta</taxon>
        <taxon>Tracheophyta</taxon>
        <taxon>Spermatophyta</taxon>
        <taxon>Magnoliopsida</taxon>
        <taxon>Liliopsida</taxon>
        <taxon>Poales</taxon>
        <taxon>Poaceae</taxon>
        <taxon>BOP clade</taxon>
        <taxon>Pooideae</taxon>
        <taxon>Poodae</taxon>
        <taxon>Poeae</taxon>
        <taxon>Poeae Chloroplast Group 1 (Aveneae type)</taxon>
        <taxon>Aveninae</taxon>
        <taxon>Avena</taxon>
    </lineage>
</organism>
<protein>
    <submittedName>
        <fullName evidence="1">Uncharacterized protein</fullName>
    </submittedName>
</protein>
<dbReference type="Proteomes" id="UP001732700">
    <property type="component" value="Chromosome 4A"/>
</dbReference>
<dbReference type="EnsemblPlants" id="AVESA.00010b.r2.4AG0621110.1">
    <property type="protein sequence ID" value="AVESA.00010b.r2.4AG0621110.1.CDS"/>
    <property type="gene ID" value="AVESA.00010b.r2.4AG0621110"/>
</dbReference>
<name>A0ACD5WEN3_AVESA</name>
<keyword evidence="2" id="KW-1185">Reference proteome</keyword>
<evidence type="ECO:0000313" key="2">
    <source>
        <dbReference type="Proteomes" id="UP001732700"/>
    </source>
</evidence>